<evidence type="ECO:0000256" key="1">
    <source>
        <dbReference type="SAM" id="MobiDB-lite"/>
    </source>
</evidence>
<feature type="chain" id="PRO_5021995307" description="MalT-like TPR region domain-containing protein" evidence="2">
    <location>
        <begin position="34"/>
        <end position="327"/>
    </location>
</feature>
<dbReference type="STRING" id="1120919.GCA_000429165_02892"/>
<evidence type="ECO:0000313" key="4">
    <source>
        <dbReference type="Proteomes" id="UP000321635"/>
    </source>
</evidence>
<sequence>MRTIHPRSRFVGVPIVAALFLTSSLLGCGGAQPDDTVKQQNDEYVQAMDSGQNALAIERYSVAEQQYRMATRLAVRHDDAAAIADASFNLAVTQLAAGEPENALATVREAREALSLRASSDVVTPERGTKGKAGVTRPDTGGLNLVSAAALYRLGRYDEAARSAAQARTSSIHDVALRAAFLGGLIASDRGDIRTLAASIQTLASAPRPHTAVLKGDLAELRARASLSSSPSEAMSLAAESVASRQSTGEYRAMARALVVEAHAARAAGHNDVAASLLARAAQSVAARSDGAQAPDALALQLSQEAAIPFALEPFDAKKMTDDITPP</sequence>
<dbReference type="EMBL" id="BJYF01000022">
    <property type="protein sequence ID" value="GEN60947.1"/>
    <property type="molecule type" value="Genomic_DNA"/>
</dbReference>
<dbReference type="RefSeq" id="WP_051292334.1">
    <property type="nucleotide sequence ID" value="NZ_AUBI01000013.1"/>
</dbReference>
<feature type="signal peptide" evidence="2">
    <location>
        <begin position="1"/>
        <end position="33"/>
    </location>
</feature>
<evidence type="ECO:0008006" key="5">
    <source>
        <dbReference type="Google" id="ProtNLM"/>
    </source>
</evidence>
<keyword evidence="2" id="KW-0732">Signal</keyword>
<feature type="region of interest" description="Disordered" evidence="1">
    <location>
        <begin position="118"/>
        <end position="137"/>
    </location>
</feature>
<name>A0A511XDB4_9PROT</name>
<evidence type="ECO:0000313" key="3">
    <source>
        <dbReference type="EMBL" id="GEN60947.1"/>
    </source>
</evidence>
<dbReference type="AlphaFoldDB" id="A0A511XDB4"/>
<dbReference type="InterPro" id="IPR011990">
    <property type="entry name" value="TPR-like_helical_dom_sf"/>
</dbReference>
<organism evidence="3 4">
    <name type="scientific">Acetobacter nitrogenifigens DSM 23921 = NBRC 105050</name>
    <dbReference type="NCBI Taxonomy" id="1120919"/>
    <lineage>
        <taxon>Bacteria</taxon>
        <taxon>Pseudomonadati</taxon>
        <taxon>Pseudomonadota</taxon>
        <taxon>Alphaproteobacteria</taxon>
        <taxon>Acetobacterales</taxon>
        <taxon>Acetobacteraceae</taxon>
        <taxon>Acetobacter</taxon>
    </lineage>
</organism>
<accession>A0A511XDB4</accession>
<keyword evidence="4" id="KW-1185">Reference proteome</keyword>
<protein>
    <recommendedName>
        <fullName evidence="5">MalT-like TPR region domain-containing protein</fullName>
    </recommendedName>
</protein>
<dbReference type="Gene3D" id="1.25.40.10">
    <property type="entry name" value="Tetratricopeptide repeat domain"/>
    <property type="match status" value="1"/>
</dbReference>
<dbReference type="PROSITE" id="PS51257">
    <property type="entry name" value="PROKAR_LIPOPROTEIN"/>
    <property type="match status" value="1"/>
</dbReference>
<dbReference type="SUPFAM" id="SSF48452">
    <property type="entry name" value="TPR-like"/>
    <property type="match status" value="1"/>
</dbReference>
<proteinExistence type="predicted"/>
<evidence type="ECO:0000256" key="2">
    <source>
        <dbReference type="SAM" id="SignalP"/>
    </source>
</evidence>
<dbReference type="Proteomes" id="UP000321635">
    <property type="component" value="Unassembled WGS sequence"/>
</dbReference>
<comment type="caution">
    <text evidence="3">The sequence shown here is derived from an EMBL/GenBank/DDBJ whole genome shotgun (WGS) entry which is preliminary data.</text>
</comment>
<reference evidence="3 4" key="1">
    <citation type="submission" date="2019-07" db="EMBL/GenBank/DDBJ databases">
        <title>Whole genome shotgun sequence of Acetobacter nitrogenifigens NBRC 105050.</title>
        <authorList>
            <person name="Hosoyama A."/>
            <person name="Uohara A."/>
            <person name="Ohji S."/>
            <person name="Ichikawa N."/>
        </authorList>
    </citation>
    <scope>NUCLEOTIDE SEQUENCE [LARGE SCALE GENOMIC DNA]</scope>
    <source>
        <strain evidence="3 4">NBRC 105050</strain>
    </source>
</reference>
<gene>
    <name evidence="3" type="ORF">ANI02nite_28310</name>
</gene>